<gene>
    <name evidence="5" type="ORF">ACHKAR_13075</name>
</gene>
<dbReference type="InterPro" id="IPR050465">
    <property type="entry name" value="UPF0194_transport"/>
</dbReference>
<comment type="subcellular location">
    <subcellularLocation>
        <location evidence="1">Cell envelope</location>
    </subcellularLocation>
</comment>
<feature type="coiled-coil region" evidence="3">
    <location>
        <begin position="94"/>
        <end position="145"/>
    </location>
</feature>
<dbReference type="SUPFAM" id="SSF111369">
    <property type="entry name" value="HlyD-like secretion proteins"/>
    <property type="match status" value="1"/>
</dbReference>
<evidence type="ECO:0000256" key="1">
    <source>
        <dbReference type="ARBA" id="ARBA00004196"/>
    </source>
</evidence>
<protein>
    <submittedName>
        <fullName evidence="5">HlyD family secretion protein</fullName>
    </submittedName>
</protein>
<proteinExistence type="predicted"/>
<evidence type="ECO:0000313" key="6">
    <source>
        <dbReference type="Proteomes" id="UP001610063"/>
    </source>
</evidence>
<reference evidence="5 6" key="1">
    <citation type="journal article" date="2013" name="Int. J. Syst. Evol. Microbiol.">
        <title>Marinoscillum luteum sp. nov., isolated from marine sediment.</title>
        <authorList>
            <person name="Cha I.T."/>
            <person name="Park S.J."/>
            <person name="Kim S.J."/>
            <person name="Kim J.G."/>
            <person name="Jung M.Y."/>
            <person name="Shin K.S."/>
            <person name="Kwon K.K."/>
            <person name="Yang S.H."/>
            <person name="Seo Y.S."/>
            <person name="Rhee S.K."/>
        </authorList>
    </citation>
    <scope>NUCLEOTIDE SEQUENCE [LARGE SCALE GENOMIC DNA]</scope>
    <source>
        <strain evidence="5 6">KCTC 23939</strain>
    </source>
</reference>
<evidence type="ECO:0000256" key="3">
    <source>
        <dbReference type="SAM" id="Coils"/>
    </source>
</evidence>
<dbReference type="Proteomes" id="UP001610063">
    <property type="component" value="Unassembled WGS sequence"/>
</dbReference>
<name>A0ABW7N9R4_9BACT</name>
<feature type="domain" description="Multidrug resistance protein MdtA-like barrel-sandwich hybrid" evidence="4">
    <location>
        <begin position="34"/>
        <end position="201"/>
    </location>
</feature>
<dbReference type="PANTHER" id="PTHR32347:SF23">
    <property type="entry name" value="BLL5650 PROTEIN"/>
    <property type="match status" value="1"/>
</dbReference>
<keyword evidence="6" id="KW-1185">Reference proteome</keyword>
<keyword evidence="2 3" id="KW-0175">Coiled coil</keyword>
<evidence type="ECO:0000259" key="4">
    <source>
        <dbReference type="Pfam" id="PF25917"/>
    </source>
</evidence>
<dbReference type="EMBL" id="JBIPKE010000017">
    <property type="protein sequence ID" value="MFH6984378.1"/>
    <property type="molecule type" value="Genomic_DNA"/>
</dbReference>
<dbReference type="PANTHER" id="PTHR32347">
    <property type="entry name" value="EFFLUX SYSTEM COMPONENT YKNX-RELATED"/>
    <property type="match status" value="1"/>
</dbReference>
<accession>A0ABW7N9R4</accession>
<dbReference type="PROSITE" id="PS51257">
    <property type="entry name" value="PROKAR_LIPOPROTEIN"/>
    <property type="match status" value="1"/>
</dbReference>
<dbReference type="Gene3D" id="2.40.50.100">
    <property type="match status" value="1"/>
</dbReference>
<dbReference type="Pfam" id="PF25917">
    <property type="entry name" value="BSH_RND"/>
    <property type="match status" value="1"/>
</dbReference>
<dbReference type="InterPro" id="IPR058625">
    <property type="entry name" value="MdtA-like_BSH"/>
</dbReference>
<dbReference type="RefSeq" id="WP_395417723.1">
    <property type="nucleotide sequence ID" value="NZ_JBIPKE010000017.1"/>
</dbReference>
<evidence type="ECO:0000256" key="2">
    <source>
        <dbReference type="ARBA" id="ARBA00023054"/>
    </source>
</evidence>
<evidence type="ECO:0000313" key="5">
    <source>
        <dbReference type="EMBL" id="MFH6984378.1"/>
    </source>
</evidence>
<sequence length="296" mass="32752">MKKLSILLLGAFTLSCSSTDQTPDAYGNLEATEVFVSAEVGGKIIQSSIREGSLLEENQIILTVDTTQLYLKKGQTEAMISALREKLQNIPIQLEVYQKKEQLLRREVQRVKNLLEAGAATQKQLDDLSGELEVITRQSEALESQLSTTNRSILSEIKPLNWQLLQLEDQITRSAIKSPISGTVLQKFKEPGEMVMPGQPVAKLANLERMEARIFITGDQLSSIKLGGQAKVSIDGTEGNIVYDGTIIWISDRAEFTPKSIQTKAERVNLVYAVKLEMKNDGSLKIGMPVDVTFVL</sequence>
<comment type="caution">
    <text evidence="5">The sequence shown here is derived from an EMBL/GenBank/DDBJ whole genome shotgun (WGS) entry which is preliminary data.</text>
</comment>
<dbReference type="Gene3D" id="2.40.30.170">
    <property type="match status" value="1"/>
</dbReference>
<organism evidence="5 6">
    <name type="scientific">Marinoscillum luteum</name>
    <dbReference type="NCBI Taxonomy" id="861051"/>
    <lineage>
        <taxon>Bacteria</taxon>
        <taxon>Pseudomonadati</taxon>
        <taxon>Bacteroidota</taxon>
        <taxon>Cytophagia</taxon>
        <taxon>Cytophagales</taxon>
        <taxon>Reichenbachiellaceae</taxon>
        <taxon>Marinoscillum</taxon>
    </lineage>
</organism>